<protein>
    <submittedName>
        <fullName evidence="2">Uncharacterized protein</fullName>
    </submittedName>
</protein>
<proteinExistence type="predicted"/>
<comment type="caution">
    <text evidence="2">The sequence shown here is derived from an EMBL/GenBank/DDBJ whole genome shotgun (WGS) entry which is preliminary data.</text>
</comment>
<feature type="region of interest" description="Disordered" evidence="1">
    <location>
        <begin position="83"/>
        <end position="129"/>
    </location>
</feature>
<keyword evidence="3" id="KW-1185">Reference proteome</keyword>
<dbReference type="AlphaFoldDB" id="A0AAD1XQY3"/>
<dbReference type="Proteomes" id="UP001295684">
    <property type="component" value="Unassembled WGS sequence"/>
</dbReference>
<feature type="compositionally biased region" description="Basic and acidic residues" evidence="1">
    <location>
        <begin position="85"/>
        <end position="117"/>
    </location>
</feature>
<dbReference type="EMBL" id="CAMPGE010018768">
    <property type="protein sequence ID" value="CAI2377154.1"/>
    <property type="molecule type" value="Genomic_DNA"/>
</dbReference>
<evidence type="ECO:0000313" key="3">
    <source>
        <dbReference type="Proteomes" id="UP001295684"/>
    </source>
</evidence>
<sequence>MNYISFEEVITPNRQVFDYSKDHTEMLDIIREQSRLIEEYRDRIQELTDQNFQQWRKLKQCKCQKRKTQVNFMSIQSCEVQIPGMKEEQDQDDSNKKNFESKGNKKIETEPDYKSTADRSFLPSPKRTHRRRRVIIDEESVISDGRSLKLMGSERSFCKSPLTDYLQPESFLSSKDITYTFNELQTSSGKKQSSILSFQQLPSDCKVEQVPCVSVKLACPTAASKGAKSRVKSKREMELHFLLDELNQISNPSSPSSQWSKPNMELQDNERVTLRDYTSMTTNFQRSKSSLM</sequence>
<organism evidence="2 3">
    <name type="scientific">Euplotes crassus</name>
    <dbReference type="NCBI Taxonomy" id="5936"/>
    <lineage>
        <taxon>Eukaryota</taxon>
        <taxon>Sar</taxon>
        <taxon>Alveolata</taxon>
        <taxon>Ciliophora</taxon>
        <taxon>Intramacronucleata</taxon>
        <taxon>Spirotrichea</taxon>
        <taxon>Hypotrichia</taxon>
        <taxon>Euplotida</taxon>
        <taxon>Euplotidae</taxon>
        <taxon>Moneuplotes</taxon>
    </lineage>
</organism>
<gene>
    <name evidence="2" type="ORF">ECRASSUSDP1_LOCUS18537</name>
</gene>
<evidence type="ECO:0000256" key="1">
    <source>
        <dbReference type="SAM" id="MobiDB-lite"/>
    </source>
</evidence>
<evidence type="ECO:0000313" key="2">
    <source>
        <dbReference type="EMBL" id="CAI2377154.1"/>
    </source>
</evidence>
<accession>A0AAD1XQY3</accession>
<name>A0AAD1XQY3_EUPCR</name>
<reference evidence="2" key="1">
    <citation type="submission" date="2023-07" db="EMBL/GenBank/DDBJ databases">
        <authorList>
            <consortium name="AG Swart"/>
            <person name="Singh M."/>
            <person name="Singh A."/>
            <person name="Seah K."/>
            <person name="Emmerich C."/>
        </authorList>
    </citation>
    <scope>NUCLEOTIDE SEQUENCE</scope>
    <source>
        <strain evidence="2">DP1</strain>
    </source>
</reference>